<organism evidence="1 2">
    <name type="scientific">Amnibacterium flavum</name>
    <dbReference type="NCBI Taxonomy" id="2173173"/>
    <lineage>
        <taxon>Bacteria</taxon>
        <taxon>Bacillati</taxon>
        <taxon>Actinomycetota</taxon>
        <taxon>Actinomycetes</taxon>
        <taxon>Micrococcales</taxon>
        <taxon>Microbacteriaceae</taxon>
        <taxon>Amnibacterium</taxon>
    </lineage>
</organism>
<dbReference type="AlphaFoldDB" id="A0A2V1HVQ1"/>
<protein>
    <submittedName>
        <fullName evidence="1">Uncharacterized protein</fullName>
    </submittedName>
</protein>
<dbReference type="EMBL" id="QEOP01000002">
    <property type="protein sequence ID" value="PVZ94244.1"/>
    <property type="molecule type" value="Genomic_DNA"/>
</dbReference>
<dbReference type="OrthoDB" id="4578191at2"/>
<dbReference type="Proteomes" id="UP000244893">
    <property type="component" value="Unassembled WGS sequence"/>
</dbReference>
<accession>A0A2V1HVQ1</accession>
<reference evidence="1 2" key="1">
    <citation type="submission" date="2018-05" db="EMBL/GenBank/DDBJ databases">
        <title>Amnibacterium sp. M8JJ-5, whole genome shotgun sequence.</title>
        <authorList>
            <person name="Tuo L."/>
        </authorList>
    </citation>
    <scope>NUCLEOTIDE SEQUENCE [LARGE SCALE GENOMIC DNA]</scope>
    <source>
        <strain evidence="1 2">M8JJ-5</strain>
    </source>
</reference>
<gene>
    <name evidence="1" type="ORF">DDQ50_10910</name>
</gene>
<keyword evidence="2" id="KW-1185">Reference proteome</keyword>
<name>A0A2V1HVQ1_9MICO</name>
<sequence>MTLTSIMPSLRRSIPDPLNPDRWPEFTHPTTDDVVVAGVSLTALTALAGSPCVHTAAAVVPGTHGRPSATEGASTVVATVTRLEIDSVGTRHAFVDCRFGHLPVIWSEMRLIGRASTVRGAATVLRPDDDSEDAGHLVFLPGDLVEGDLVVVPCPGYLVVRAIRCARRGDMDAAPLVERCG</sequence>
<proteinExistence type="predicted"/>
<dbReference type="RefSeq" id="WP_116756757.1">
    <property type="nucleotide sequence ID" value="NZ_JBHUEX010000001.1"/>
</dbReference>
<comment type="caution">
    <text evidence="1">The sequence shown here is derived from an EMBL/GenBank/DDBJ whole genome shotgun (WGS) entry which is preliminary data.</text>
</comment>
<evidence type="ECO:0000313" key="2">
    <source>
        <dbReference type="Proteomes" id="UP000244893"/>
    </source>
</evidence>
<evidence type="ECO:0000313" key="1">
    <source>
        <dbReference type="EMBL" id="PVZ94244.1"/>
    </source>
</evidence>